<sequence>MKVNVALPARESGSDGTIFLLLKFKPGIEIFIHEIQMPESIQDAETPSRPSVSRRAHAMKRPRLEKNGQMTFFACYLPLCHLALRASVYDAWITTTTPE</sequence>
<evidence type="ECO:0000256" key="1">
    <source>
        <dbReference type="SAM" id="MobiDB-lite"/>
    </source>
</evidence>
<comment type="caution">
    <text evidence="2">The sequence shown here is derived from an EMBL/GenBank/DDBJ whole genome shotgun (WGS) entry which is preliminary data.</text>
</comment>
<accession>A0A9X4H8W4</accession>
<protein>
    <submittedName>
        <fullName evidence="2">Uncharacterized protein</fullName>
    </submittedName>
</protein>
<dbReference type="EMBL" id="JAMDHA010000004">
    <property type="protein sequence ID" value="MDD1006646.1"/>
    <property type="molecule type" value="Genomic_DNA"/>
</dbReference>
<evidence type="ECO:0000313" key="3">
    <source>
        <dbReference type="Proteomes" id="UP001148185"/>
    </source>
</evidence>
<gene>
    <name evidence="2" type="ORF">M5G27_04025</name>
</gene>
<feature type="region of interest" description="Disordered" evidence="1">
    <location>
        <begin position="41"/>
        <end position="60"/>
    </location>
</feature>
<dbReference type="RefSeq" id="WP_273875237.1">
    <property type="nucleotide sequence ID" value="NZ_JAMDHA010000004.1"/>
</dbReference>
<keyword evidence="3" id="KW-1185">Reference proteome</keyword>
<proteinExistence type="predicted"/>
<dbReference type="Proteomes" id="UP001148185">
    <property type="component" value="Unassembled WGS sequence"/>
</dbReference>
<evidence type="ECO:0000313" key="2">
    <source>
        <dbReference type="EMBL" id="MDD1006646.1"/>
    </source>
</evidence>
<dbReference type="AlphaFoldDB" id="A0A9X4H8W4"/>
<reference evidence="2 3" key="1">
    <citation type="submission" date="2022-05" db="EMBL/GenBank/DDBJ databases">
        <title>Novel Pseudomonas spp. Isolated from a Rainbow Trout Aquaculture Facility.</title>
        <authorList>
            <person name="Testerman T."/>
            <person name="Graf J."/>
        </authorList>
    </citation>
    <scope>NUCLEOTIDE SEQUENCE [LARGE SCALE GENOMIC DNA]</scope>
    <source>
        <strain evidence="2 3">ID1042</strain>
    </source>
</reference>
<organism evidence="2 3">
    <name type="scientific">Pseudomonas shahriarae</name>
    <dbReference type="NCBI Taxonomy" id="2745512"/>
    <lineage>
        <taxon>Bacteria</taxon>
        <taxon>Pseudomonadati</taxon>
        <taxon>Pseudomonadota</taxon>
        <taxon>Gammaproteobacteria</taxon>
        <taxon>Pseudomonadales</taxon>
        <taxon>Pseudomonadaceae</taxon>
        <taxon>Pseudomonas</taxon>
    </lineage>
</organism>
<name>A0A9X4H8W4_9PSED</name>